<dbReference type="Proteomes" id="UP000214646">
    <property type="component" value="Unassembled WGS sequence"/>
</dbReference>
<evidence type="ECO:0000256" key="1">
    <source>
        <dbReference type="SAM" id="MobiDB-lite"/>
    </source>
</evidence>
<feature type="region of interest" description="Disordered" evidence="1">
    <location>
        <begin position="55"/>
        <end position="75"/>
    </location>
</feature>
<accession>A0A225DNY8</accession>
<organism evidence="2 3">
    <name type="scientific">Fimbriiglobus ruber</name>
    <dbReference type="NCBI Taxonomy" id="1908690"/>
    <lineage>
        <taxon>Bacteria</taxon>
        <taxon>Pseudomonadati</taxon>
        <taxon>Planctomycetota</taxon>
        <taxon>Planctomycetia</taxon>
        <taxon>Gemmatales</taxon>
        <taxon>Gemmataceae</taxon>
        <taxon>Fimbriiglobus</taxon>
    </lineage>
</organism>
<proteinExistence type="predicted"/>
<gene>
    <name evidence="2" type="ORF">FRUB_06278</name>
</gene>
<keyword evidence="3" id="KW-1185">Reference proteome</keyword>
<evidence type="ECO:0000313" key="2">
    <source>
        <dbReference type="EMBL" id="OWK39196.1"/>
    </source>
</evidence>
<name>A0A225DNY8_9BACT</name>
<dbReference type="EMBL" id="NIDE01000011">
    <property type="protein sequence ID" value="OWK39196.1"/>
    <property type="molecule type" value="Genomic_DNA"/>
</dbReference>
<reference evidence="3" key="1">
    <citation type="submission" date="2017-06" db="EMBL/GenBank/DDBJ databases">
        <title>Genome analysis of Fimbriiglobus ruber SP5, the first member of the order Planctomycetales with confirmed chitinolytic capability.</title>
        <authorList>
            <person name="Ravin N.V."/>
            <person name="Rakitin A.L."/>
            <person name="Ivanova A.A."/>
            <person name="Beletsky A.V."/>
            <person name="Kulichevskaya I.S."/>
            <person name="Mardanov A.V."/>
            <person name="Dedysh S.N."/>
        </authorList>
    </citation>
    <scope>NUCLEOTIDE SEQUENCE [LARGE SCALE GENOMIC DNA]</scope>
    <source>
        <strain evidence="3">SP5</strain>
    </source>
</reference>
<comment type="caution">
    <text evidence="2">The sequence shown here is derived from an EMBL/GenBank/DDBJ whole genome shotgun (WGS) entry which is preliminary data.</text>
</comment>
<sequence length="75" mass="7821">MEASEGYADGVVSVEQLVATIGLAQEAVSYAYHRRGQHFFTAASAVLFAVVPTGDSLPPNWGAASSGRRGHTNGK</sequence>
<evidence type="ECO:0000313" key="3">
    <source>
        <dbReference type="Proteomes" id="UP000214646"/>
    </source>
</evidence>
<dbReference type="AlphaFoldDB" id="A0A225DNY8"/>
<protein>
    <submittedName>
        <fullName evidence="2">Uncharacterized protein</fullName>
    </submittedName>
</protein>